<reference evidence="8" key="1">
    <citation type="submission" date="2017-09" db="EMBL/GenBank/DDBJ databases">
        <authorList>
            <person name="Regsiter A."/>
            <person name="William W."/>
        </authorList>
    </citation>
    <scope>NUCLEOTIDE SEQUENCE [LARGE SCALE GENOMIC DNA]</scope>
    <source>
        <strain evidence="8">500-1</strain>
    </source>
</reference>
<dbReference type="InterPro" id="IPR009056">
    <property type="entry name" value="Cyt_c-like_dom"/>
</dbReference>
<dbReference type="OrthoDB" id="5340148at2"/>
<dbReference type="AlphaFoldDB" id="A0A2C8FBN9"/>
<accession>A0A2C8FBN9</accession>
<keyword evidence="2 4" id="KW-0479">Metal-binding</keyword>
<keyword evidence="5" id="KW-0732">Signal</keyword>
<name>A0A2C8FBN9_9BACT</name>
<dbReference type="PROSITE" id="PS51007">
    <property type="entry name" value="CYTC"/>
    <property type="match status" value="1"/>
</dbReference>
<feature type="domain" description="Cytochrome c" evidence="6">
    <location>
        <begin position="18"/>
        <end position="103"/>
    </location>
</feature>
<evidence type="ECO:0000313" key="8">
    <source>
        <dbReference type="Proteomes" id="UP000219215"/>
    </source>
</evidence>
<dbReference type="SUPFAM" id="SSF46626">
    <property type="entry name" value="Cytochrome c"/>
    <property type="match status" value="1"/>
</dbReference>
<protein>
    <submittedName>
        <fullName evidence="7">Cytochrome c-553</fullName>
    </submittedName>
</protein>
<dbReference type="GO" id="GO:0009055">
    <property type="term" value="F:electron transfer activity"/>
    <property type="evidence" value="ECO:0007669"/>
    <property type="project" value="InterPro"/>
</dbReference>
<evidence type="ECO:0000256" key="4">
    <source>
        <dbReference type="PROSITE-ProRule" id="PRU00433"/>
    </source>
</evidence>
<dbReference type="KEGG" id="pprf:DPRO_2402"/>
<keyword evidence="1 4" id="KW-0349">Heme</keyword>
<evidence type="ECO:0000313" key="7">
    <source>
        <dbReference type="EMBL" id="SOB59309.1"/>
    </source>
</evidence>
<gene>
    <name evidence="7" type="ORF">DPRO_2402</name>
</gene>
<proteinExistence type="predicted"/>
<dbReference type="Proteomes" id="UP000219215">
    <property type="component" value="Chromosome DPRO"/>
</dbReference>
<dbReference type="EMBL" id="LT907975">
    <property type="protein sequence ID" value="SOB59309.1"/>
    <property type="molecule type" value="Genomic_DNA"/>
</dbReference>
<organism evidence="7 8">
    <name type="scientific">Pseudodesulfovibrio profundus</name>
    <dbReference type="NCBI Taxonomy" id="57320"/>
    <lineage>
        <taxon>Bacteria</taxon>
        <taxon>Pseudomonadati</taxon>
        <taxon>Thermodesulfobacteriota</taxon>
        <taxon>Desulfovibrionia</taxon>
        <taxon>Desulfovibrionales</taxon>
        <taxon>Desulfovibrionaceae</taxon>
    </lineage>
</organism>
<sequence length="103" mass="10823">MKKVLIALSLCLALGATAAFAGGDAAEFYAKRCGNCHGEDGSKTSGPSGGVMLKGQSAEDIKAKLMGYKDGSYGGKRKKTMMRMVEKIDDKMLNDLATHIGGF</sequence>
<dbReference type="RefSeq" id="WP_097012193.1">
    <property type="nucleotide sequence ID" value="NZ_LT907975.1"/>
</dbReference>
<dbReference type="GO" id="GO:0046872">
    <property type="term" value="F:metal ion binding"/>
    <property type="evidence" value="ECO:0007669"/>
    <property type="project" value="UniProtKB-KW"/>
</dbReference>
<feature type="signal peptide" evidence="5">
    <location>
        <begin position="1"/>
        <end position="21"/>
    </location>
</feature>
<keyword evidence="3 4" id="KW-0408">Iron</keyword>
<dbReference type="GO" id="GO:0020037">
    <property type="term" value="F:heme binding"/>
    <property type="evidence" value="ECO:0007669"/>
    <property type="project" value="InterPro"/>
</dbReference>
<evidence type="ECO:0000256" key="1">
    <source>
        <dbReference type="ARBA" id="ARBA00022617"/>
    </source>
</evidence>
<evidence type="ECO:0000256" key="3">
    <source>
        <dbReference type="ARBA" id="ARBA00023004"/>
    </source>
</evidence>
<dbReference type="Pfam" id="PF00034">
    <property type="entry name" value="Cytochrom_C"/>
    <property type="match status" value="1"/>
</dbReference>
<dbReference type="InterPro" id="IPR036909">
    <property type="entry name" value="Cyt_c-like_dom_sf"/>
</dbReference>
<evidence type="ECO:0000256" key="5">
    <source>
        <dbReference type="SAM" id="SignalP"/>
    </source>
</evidence>
<dbReference type="Gene3D" id="1.10.760.10">
    <property type="entry name" value="Cytochrome c-like domain"/>
    <property type="match status" value="1"/>
</dbReference>
<feature type="chain" id="PRO_5013288002" evidence="5">
    <location>
        <begin position="22"/>
        <end position="103"/>
    </location>
</feature>
<evidence type="ECO:0000259" key="6">
    <source>
        <dbReference type="PROSITE" id="PS51007"/>
    </source>
</evidence>
<evidence type="ECO:0000256" key="2">
    <source>
        <dbReference type="ARBA" id="ARBA00022723"/>
    </source>
</evidence>
<keyword evidence="8" id="KW-1185">Reference proteome</keyword>